<name>A0A1C1CNH3_9EURO</name>
<proteinExistence type="predicted"/>
<gene>
    <name evidence="2" type="ORF">CLCR_07736</name>
</gene>
<organism evidence="2 3">
    <name type="scientific">Cladophialophora carrionii</name>
    <dbReference type="NCBI Taxonomy" id="86049"/>
    <lineage>
        <taxon>Eukaryota</taxon>
        <taxon>Fungi</taxon>
        <taxon>Dikarya</taxon>
        <taxon>Ascomycota</taxon>
        <taxon>Pezizomycotina</taxon>
        <taxon>Eurotiomycetes</taxon>
        <taxon>Chaetothyriomycetidae</taxon>
        <taxon>Chaetothyriales</taxon>
        <taxon>Herpotrichiellaceae</taxon>
        <taxon>Cladophialophora</taxon>
    </lineage>
</organism>
<sequence length="116" mass="12790">MADQKMEAQKVEHVPVPEQFFQAEPAWSKYIPSGYLRSRCLKVSGMPMVVCILVLAGTYPLFFGYDAAVMSLVNINPDYLERMDSAGGTSHDAARIGGIVSFWFLGCLVGRDPTLL</sequence>
<keyword evidence="1" id="KW-0812">Transmembrane</keyword>
<keyword evidence="1" id="KW-0472">Membrane</keyword>
<evidence type="ECO:0000313" key="2">
    <source>
        <dbReference type="EMBL" id="OCT50047.1"/>
    </source>
</evidence>
<comment type="caution">
    <text evidence="2">The sequence shown here is derived from an EMBL/GenBank/DDBJ whole genome shotgun (WGS) entry which is preliminary data.</text>
</comment>
<evidence type="ECO:0000313" key="3">
    <source>
        <dbReference type="Proteomes" id="UP000094526"/>
    </source>
</evidence>
<dbReference type="VEuPathDB" id="FungiDB:G647_08961"/>
<dbReference type="VEuPathDB" id="FungiDB:CLCR_07736"/>
<protein>
    <recommendedName>
        <fullName evidence="4">Major facilitator superfamily (MFS) profile domain-containing protein</fullName>
    </recommendedName>
</protein>
<dbReference type="AlphaFoldDB" id="A0A1C1CNH3"/>
<evidence type="ECO:0000256" key="1">
    <source>
        <dbReference type="SAM" id="Phobius"/>
    </source>
</evidence>
<feature type="transmembrane region" description="Helical" evidence="1">
    <location>
        <begin position="47"/>
        <end position="73"/>
    </location>
</feature>
<dbReference type="EMBL" id="LGRB01000010">
    <property type="protein sequence ID" value="OCT50047.1"/>
    <property type="molecule type" value="Genomic_DNA"/>
</dbReference>
<feature type="transmembrane region" description="Helical" evidence="1">
    <location>
        <begin position="93"/>
        <end position="110"/>
    </location>
</feature>
<evidence type="ECO:0008006" key="4">
    <source>
        <dbReference type="Google" id="ProtNLM"/>
    </source>
</evidence>
<dbReference type="OrthoDB" id="2544694at2759"/>
<dbReference type="eggNOG" id="KOG0254">
    <property type="taxonomic scope" value="Eukaryota"/>
</dbReference>
<keyword evidence="1" id="KW-1133">Transmembrane helix</keyword>
<reference evidence="3" key="1">
    <citation type="submission" date="2015-07" db="EMBL/GenBank/DDBJ databases">
        <authorList>
            <person name="Teixeira M.M."/>
            <person name="Souza R.C."/>
            <person name="Almeida L.G."/>
            <person name="Vicente V.A."/>
            <person name="de Hoog S."/>
            <person name="Bocca A.L."/>
            <person name="de Almeida S.R."/>
            <person name="Vasconcelos A.T."/>
            <person name="Felipe M.S."/>
        </authorList>
    </citation>
    <scope>NUCLEOTIDE SEQUENCE [LARGE SCALE GENOMIC DNA]</scope>
    <source>
        <strain evidence="3">KSF</strain>
    </source>
</reference>
<dbReference type="Proteomes" id="UP000094526">
    <property type="component" value="Unassembled WGS sequence"/>
</dbReference>
<accession>A0A1C1CNH3</accession>
<keyword evidence="3" id="KW-1185">Reference proteome</keyword>